<dbReference type="Proteomes" id="UP001292084">
    <property type="component" value="Unassembled WGS sequence"/>
</dbReference>
<evidence type="ECO:0008006" key="4">
    <source>
        <dbReference type="Google" id="ProtNLM"/>
    </source>
</evidence>
<keyword evidence="3" id="KW-1185">Reference proteome</keyword>
<keyword evidence="1" id="KW-1133">Transmembrane helix</keyword>
<name>A0ABU5KNK2_9BACL</name>
<sequence>MKKSIIGICLISLLVIISTIYFLHDLTNSVTAQQPTKSTEVEEIQLKMEQMYKSKVFNQITDKLTENDYKILGSTAIEYTVENGWIFIIDIPKVNRDTTKEEEIKTISKEILDESELSKYNFSVKVTPRSIQD</sequence>
<evidence type="ECO:0000313" key="2">
    <source>
        <dbReference type="EMBL" id="MDZ5712526.1"/>
    </source>
</evidence>
<protein>
    <recommendedName>
        <fullName evidence="4">Lipoprotein</fullName>
    </recommendedName>
</protein>
<dbReference type="EMBL" id="JAXQNN010000002">
    <property type="protein sequence ID" value="MDZ5712526.1"/>
    <property type="molecule type" value="Genomic_DNA"/>
</dbReference>
<comment type="caution">
    <text evidence="2">The sequence shown here is derived from an EMBL/GenBank/DDBJ whole genome shotgun (WGS) entry which is preliminary data.</text>
</comment>
<dbReference type="RefSeq" id="WP_322421478.1">
    <property type="nucleotide sequence ID" value="NZ_JAXQNN010000002.1"/>
</dbReference>
<organism evidence="2 3">
    <name type="scientific">Jeotgalibacillus haloalkalitolerans</name>
    <dbReference type="NCBI Taxonomy" id="3104292"/>
    <lineage>
        <taxon>Bacteria</taxon>
        <taxon>Bacillati</taxon>
        <taxon>Bacillota</taxon>
        <taxon>Bacilli</taxon>
        <taxon>Bacillales</taxon>
        <taxon>Caryophanaceae</taxon>
        <taxon>Jeotgalibacillus</taxon>
    </lineage>
</organism>
<reference evidence="2 3" key="1">
    <citation type="submission" date="2023-12" db="EMBL/GenBank/DDBJ databases">
        <title>Jeotgalibacillus haloalkaliphilus sp. nov., a novel salt-tolerant bacteria, isolated from the estuary of the Fenhe River into the Yellow River.</title>
        <authorList>
            <person name="Li Y."/>
        </authorList>
    </citation>
    <scope>NUCLEOTIDE SEQUENCE [LARGE SCALE GENOMIC DNA]</scope>
    <source>
        <strain evidence="2 3">HH7-29</strain>
    </source>
</reference>
<keyword evidence="1" id="KW-0812">Transmembrane</keyword>
<accession>A0ABU5KNK2</accession>
<gene>
    <name evidence="2" type="ORF">UFB30_09800</name>
</gene>
<proteinExistence type="predicted"/>
<evidence type="ECO:0000313" key="3">
    <source>
        <dbReference type="Proteomes" id="UP001292084"/>
    </source>
</evidence>
<feature type="transmembrane region" description="Helical" evidence="1">
    <location>
        <begin position="5"/>
        <end position="24"/>
    </location>
</feature>
<evidence type="ECO:0000256" key="1">
    <source>
        <dbReference type="SAM" id="Phobius"/>
    </source>
</evidence>
<keyword evidence="1" id="KW-0472">Membrane</keyword>